<dbReference type="RefSeq" id="WP_185980388.1">
    <property type="nucleotide sequence ID" value="NZ_CP060204.1"/>
</dbReference>
<name>A0A7G7VJV2_9FIRM</name>
<evidence type="ECO:0000256" key="1">
    <source>
        <dbReference type="SAM" id="Phobius"/>
    </source>
</evidence>
<dbReference type="KEGG" id="stim:H1B31_11270"/>
<keyword evidence="1" id="KW-0812">Transmembrane</keyword>
<gene>
    <name evidence="2" type="ORF">H1B31_11270</name>
</gene>
<sequence length="404" mass="43156">MNTLVSPENTWVLMTVMLLAVAVSVYLEQKYAWASRISGAVIALIIALVLVNTNIIPPHAELYDDIVWGYVVPIAIPLLLLQTNILKIWRETGRLLVIFLIGAAGTIAGALLGCVLLGSAIDGLPKVAAMMTGSYIGGGVNFTALADAFKVSGTLVSSTIVADNLNMAIYFLILLGIAGNSFFRSMYTHPLIDDVEKNGASDEGKTLAATYWGRKDISLKDIAMCVTYAVVVVTASKFIGATLGGLIPADANWFTKMCNTFLGSQYVWITMISMIFATFFEKQASSMNGAQEIGTFFIYMFFFVIGVPASIMEILTNAPLLFVFCLIMVVVNMLFCLIGGRLLKFDLEDIIIASNANIGGPTTAAGMAISQGWNKLVGPAMLVGTLGYVIGTYLGIIVGSILGA</sequence>
<feature type="transmembrane region" description="Helical" evidence="1">
    <location>
        <begin position="12"/>
        <end position="28"/>
    </location>
</feature>
<feature type="transmembrane region" description="Helical" evidence="1">
    <location>
        <begin position="66"/>
        <end position="83"/>
    </location>
</feature>
<dbReference type="Pfam" id="PF05684">
    <property type="entry name" value="DUF819"/>
    <property type="match status" value="1"/>
</dbReference>
<organism evidence="2 3">
    <name type="scientific">Selenomonas timonae</name>
    <dbReference type="NCBI Taxonomy" id="2754044"/>
    <lineage>
        <taxon>Bacteria</taxon>
        <taxon>Bacillati</taxon>
        <taxon>Bacillota</taxon>
        <taxon>Negativicutes</taxon>
        <taxon>Selenomonadales</taxon>
        <taxon>Selenomonadaceae</taxon>
        <taxon>Selenomonas</taxon>
    </lineage>
</organism>
<evidence type="ECO:0000313" key="3">
    <source>
        <dbReference type="Proteomes" id="UP000515480"/>
    </source>
</evidence>
<reference evidence="2 3" key="1">
    <citation type="submission" date="2020-07" db="EMBL/GenBank/DDBJ databases">
        <title>Complete genome and description of Selenomonas timonensis sp. nov., a new bacterium isolated from a gingivitis subject.</title>
        <authorList>
            <person name="Antezack A."/>
        </authorList>
    </citation>
    <scope>NUCLEOTIDE SEQUENCE [LARGE SCALE GENOMIC DNA]</scope>
    <source>
        <strain evidence="2 3">Marseille-Q3039</strain>
    </source>
</reference>
<accession>A0A7G7VJV2</accession>
<dbReference type="Proteomes" id="UP000515480">
    <property type="component" value="Chromosome"/>
</dbReference>
<feature type="transmembrane region" description="Helical" evidence="1">
    <location>
        <begin position="381"/>
        <end position="402"/>
    </location>
</feature>
<feature type="transmembrane region" description="Helical" evidence="1">
    <location>
        <begin position="40"/>
        <end position="60"/>
    </location>
</feature>
<dbReference type="EMBL" id="CP060204">
    <property type="protein sequence ID" value="QNH54395.1"/>
    <property type="molecule type" value="Genomic_DNA"/>
</dbReference>
<dbReference type="InterPro" id="IPR008537">
    <property type="entry name" value="DUF819"/>
</dbReference>
<feature type="transmembrane region" description="Helical" evidence="1">
    <location>
        <begin position="95"/>
        <end position="121"/>
    </location>
</feature>
<dbReference type="PANTHER" id="PTHR34289">
    <property type="entry name" value="PROTEIN, PUTATIVE (DUF819)-RELATED"/>
    <property type="match status" value="1"/>
</dbReference>
<feature type="transmembrane region" description="Helical" evidence="1">
    <location>
        <begin position="165"/>
        <end position="183"/>
    </location>
</feature>
<evidence type="ECO:0000313" key="2">
    <source>
        <dbReference type="EMBL" id="QNH54395.1"/>
    </source>
</evidence>
<keyword evidence="1" id="KW-0472">Membrane</keyword>
<feature type="transmembrane region" description="Helical" evidence="1">
    <location>
        <begin position="318"/>
        <end position="338"/>
    </location>
</feature>
<keyword evidence="3" id="KW-1185">Reference proteome</keyword>
<dbReference type="AlphaFoldDB" id="A0A7G7VJV2"/>
<protein>
    <submittedName>
        <fullName evidence="2">DUF819 family protein</fullName>
    </submittedName>
</protein>
<feature type="transmembrane region" description="Helical" evidence="1">
    <location>
        <begin position="263"/>
        <end position="281"/>
    </location>
</feature>
<keyword evidence="1" id="KW-1133">Transmembrane helix</keyword>
<feature type="transmembrane region" description="Helical" evidence="1">
    <location>
        <begin position="222"/>
        <end position="243"/>
    </location>
</feature>
<dbReference type="PANTHER" id="PTHR34289:SF8">
    <property type="entry name" value="DUF819 DOMAIN-CONTAINING PROTEIN"/>
    <property type="match status" value="1"/>
</dbReference>
<feature type="transmembrane region" description="Helical" evidence="1">
    <location>
        <begin position="293"/>
        <end position="312"/>
    </location>
</feature>
<proteinExistence type="predicted"/>